<sequence>MTSCDLSAQDVPPGSADLRAKCPPRYTLTRDEARQVDILARKAAADYPSADDPRFLADVGLIAHDLPAGLRQSVNRARLDEGTHVILIRGNPVDDAALGGTPRHWQEATGEEGRVAGMLLMIEAALLGDAIGWTTQQEGRLVTDVLPVTGMENSLVSSSSHKELTWHTEDAFSPYRADYVGLFCLRSLYHTPTTVSYADLSALPEDVVRVLMEPRFLFTPDDSHKMPDGTPDGSLVRAAVLDGPIDAPVLRIDRDFTRVMPGDDAAARALAHAVAHLDGNLYDVALATGDVAFIDNRNVVHGRRPFTPRYDGRDRWLKRVNVAVDLRRTRPGRLSADVRAIG</sequence>
<dbReference type="Gene3D" id="3.60.130.10">
    <property type="entry name" value="Clavaminate synthase-like"/>
    <property type="match status" value="1"/>
</dbReference>
<keyword evidence="3" id="KW-0560">Oxidoreductase</keyword>
<comment type="caution">
    <text evidence="8">The sequence shown here is derived from an EMBL/GenBank/DDBJ whole genome shotgun (WGS) entry which is preliminary data.</text>
</comment>
<feature type="binding site" evidence="5">
    <location>
        <position position="193"/>
    </location>
    <ligand>
        <name>2-oxoglutarate</name>
        <dbReference type="ChEBI" id="CHEBI:16810"/>
    </ligand>
</feature>
<dbReference type="RefSeq" id="WP_253740022.1">
    <property type="nucleotide sequence ID" value="NZ_BAABKA010000020.1"/>
</dbReference>
<dbReference type="AlphaFoldDB" id="A0A9X2G718"/>
<feature type="binding site" evidence="6">
    <location>
        <position position="167"/>
    </location>
    <ligand>
        <name>Fe cation</name>
        <dbReference type="ChEBI" id="CHEBI:24875"/>
    </ligand>
</feature>
<protein>
    <submittedName>
        <fullName evidence="8">Fe(II)/alpha-ketoglutarate-dependent arginine beta-hydroxylase</fullName>
    </submittedName>
</protein>
<gene>
    <name evidence="8" type="ORF">HD597_000486</name>
</gene>
<name>A0A9X2G718_9ACTN</name>
<evidence type="ECO:0000256" key="5">
    <source>
        <dbReference type="PIRSR" id="PIRSR019543-1"/>
    </source>
</evidence>
<comment type="similarity">
    <text evidence="1">Belongs to the clavaminate synthase family.</text>
</comment>
<feature type="binding site" evidence="5">
    <location>
        <position position="315"/>
    </location>
    <ligand>
        <name>2-oxoglutarate</name>
        <dbReference type="ChEBI" id="CHEBI:16810"/>
    </ligand>
</feature>
<evidence type="ECO:0000313" key="9">
    <source>
        <dbReference type="Proteomes" id="UP001139648"/>
    </source>
</evidence>
<dbReference type="Pfam" id="PF02668">
    <property type="entry name" value="TauD"/>
    <property type="match status" value="1"/>
</dbReference>
<dbReference type="Proteomes" id="UP001139648">
    <property type="component" value="Unassembled WGS sequence"/>
</dbReference>
<dbReference type="InterPro" id="IPR003819">
    <property type="entry name" value="TauD/TfdA-like"/>
</dbReference>
<keyword evidence="4 6" id="KW-0408">Iron</keyword>
<dbReference type="GO" id="GO:0016491">
    <property type="term" value="F:oxidoreductase activity"/>
    <property type="evidence" value="ECO:0007669"/>
    <property type="project" value="UniProtKB-KW"/>
</dbReference>
<dbReference type="NCBIfam" id="NF041363">
    <property type="entry name" value="GntD_guanitoxin"/>
    <property type="match status" value="1"/>
</dbReference>
<dbReference type="PIRSF" id="PIRSF019543">
    <property type="entry name" value="Clavaminate_syn"/>
    <property type="match status" value="1"/>
</dbReference>
<keyword evidence="9" id="KW-1185">Reference proteome</keyword>
<reference evidence="8" key="1">
    <citation type="submission" date="2022-06" db="EMBL/GenBank/DDBJ databases">
        <title>Sequencing the genomes of 1000 actinobacteria strains.</title>
        <authorList>
            <person name="Klenk H.-P."/>
        </authorList>
    </citation>
    <scope>NUCLEOTIDE SEQUENCE</scope>
    <source>
        <strain evidence="8">DSM 46694</strain>
    </source>
</reference>
<evidence type="ECO:0000256" key="1">
    <source>
        <dbReference type="ARBA" id="ARBA00008425"/>
    </source>
</evidence>
<evidence type="ECO:0000256" key="3">
    <source>
        <dbReference type="ARBA" id="ARBA00023002"/>
    </source>
</evidence>
<evidence type="ECO:0000256" key="4">
    <source>
        <dbReference type="ARBA" id="ARBA00023004"/>
    </source>
</evidence>
<feature type="domain" description="TauD/TfdA-like" evidence="7">
    <location>
        <begin position="260"/>
        <end position="320"/>
    </location>
</feature>
<evidence type="ECO:0000256" key="2">
    <source>
        <dbReference type="ARBA" id="ARBA00022723"/>
    </source>
</evidence>
<evidence type="ECO:0000313" key="8">
    <source>
        <dbReference type="EMBL" id="MCP2353466.1"/>
    </source>
</evidence>
<dbReference type="InterPro" id="IPR014503">
    <property type="entry name" value="Clavaminate_syn-like"/>
</dbReference>
<keyword evidence="2 6" id="KW-0479">Metal-binding</keyword>
<feature type="binding site" evidence="6">
    <location>
        <position position="169"/>
    </location>
    <ligand>
        <name>Fe cation</name>
        <dbReference type="ChEBI" id="CHEBI:24875"/>
    </ligand>
</feature>
<evidence type="ECO:0000259" key="7">
    <source>
        <dbReference type="Pfam" id="PF02668"/>
    </source>
</evidence>
<accession>A0A9X2G718</accession>
<dbReference type="InterPro" id="IPR053447">
    <property type="entry name" value="Alpha-KG_dependent_hydroxylase"/>
</dbReference>
<dbReference type="GO" id="GO:0005506">
    <property type="term" value="F:iron ion binding"/>
    <property type="evidence" value="ECO:0007669"/>
    <property type="project" value="InterPro"/>
</dbReference>
<feature type="binding site" evidence="6">
    <location>
        <position position="301"/>
    </location>
    <ligand>
        <name>Fe cation</name>
        <dbReference type="ChEBI" id="CHEBI:24875"/>
    </ligand>
</feature>
<dbReference type="SUPFAM" id="SSF51197">
    <property type="entry name" value="Clavaminate synthase-like"/>
    <property type="match status" value="1"/>
</dbReference>
<organism evidence="8 9">
    <name type="scientific">Nonomuraea thailandensis</name>
    <dbReference type="NCBI Taxonomy" id="1188745"/>
    <lineage>
        <taxon>Bacteria</taxon>
        <taxon>Bacillati</taxon>
        <taxon>Actinomycetota</taxon>
        <taxon>Actinomycetes</taxon>
        <taxon>Streptosporangiales</taxon>
        <taxon>Streptosporangiaceae</taxon>
        <taxon>Nonomuraea</taxon>
    </lineage>
</organism>
<evidence type="ECO:0000256" key="6">
    <source>
        <dbReference type="PIRSR" id="PIRSR019543-2"/>
    </source>
</evidence>
<feature type="binding site" evidence="5">
    <location>
        <position position="319"/>
    </location>
    <ligand>
        <name>2-oxoglutarate</name>
        <dbReference type="ChEBI" id="CHEBI:16810"/>
    </ligand>
</feature>
<dbReference type="InterPro" id="IPR042098">
    <property type="entry name" value="TauD-like_sf"/>
</dbReference>
<dbReference type="EMBL" id="JAMZEB010000001">
    <property type="protein sequence ID" value="MCP2353466.1"/>
    <property type="molecule type" value="Genomic_DNA"/>
</dbReference>
<proteinExistence type="inferred from homology"/>